<dbReference type="EMBL" id="AJWJ01000058">
    <property type="protein sequence ID" value="KAF2076518.1"/>
    <property type="molecule type" value="Genomic_DNA"/>
</dbReference>
<dbReference type="InterPro" id="IPR029006">
    <property type="entry name" value="ADF-H/Gelsolin-like_dom_sf"/>
</dbReference>
<dbReference type="CDD" id="cd11286">
    <property type="entry name" value="ADF_cofilin_like"/>
    <property type="match status" value="1"/>
</dbReference>
<dbReference type="SUPFAM" id="SSF55753">
    <property type="entry name" value="Actin depolymerizing proteins"/>
    <property type="match status" value="1"/>
</dbReference>
<dbReference type="Gene3D" id="3.40.20.10">
    <property type="entry name" value="Severin"/>
    <property type="match status" value="1"/>
</dbReference>
<accession>A0A8J4PX75</accession>
<dbReference type="GO" id="GO:0015629">
    <property type="term" value="C:actin cytoskeleton"/>
    <property type="evidence" value="ECO:0007669"/>
    <property type="project" value="InterPro"/>
</dbReference>
<evidence type="ECO:0000259" key="5">
    <source>
        <dbReference type="PROSITE" id="PS51263"/>
    </source>
</evidence>
<dbReference type="GO" id="GO:0030042">
    <property type="term" value="P:actin filament depolymerization"/>
    <property type="evidence" value="ECO:0007669"/>
    <property type="project" value="InterPro"/>
</dbReference>
<evidence type="ECO:0000256" key="2">
    <source>
        <dbReference type="ARBA" id="ARBA00006844"/>
    </source>
</evidence>
<evidence type="ECO:0000256" key="1">
    <source>
        <dbReference type="ARBA" id="ARBA00004496"/>
    </source>
</evidence>
<keyword evidence="4" id="KW-0009">Actin-binding</keyword>
<evidence type="ECO:0000313" key="7">
    <source>
        <dbReference type="Proteomes" id="UP000695562"/>
    </source>
</evidence>
<name>A0A8J4PX75_9MYCE</name>
<keyword evidence="7" id="KW-1185">Reference proteome</keyword>
<comment type="similarity">
    <text evidence="2">Belongs to the actin-binding proteins ADF family.</text>
</comment>
<dbReference type="GO" id="GO:0005737">
    <property type="term" value="C:cytoplasm"/>
    <property type="evidence" value="ECO:0007669"/>
    <property type="project" value="UniProtKB-SubCell"/>
</dbReference>
<evidence type="ECO:0000313" key="6">
    <source>
        <dbReference type="EMBL" id="KAF2076518.1"/>
    </source>
</evidence>
<dbReference type="SMART" id="SM00102">
    <property type="entry name" value="ADF"/>
    <property type="match status" value="1"/>
</dbReference>
<dbReference type="PROSITE" id="PS51263">
    <property type="entry name" value="ADF_H"/>
    <property type="match status" value="1"/>
</dbReference>
<evidence type="ECO:0000256" key="3">
    <source>
        <dbReference type="ARBA" id="ARBA00022490"/>
    </source>
</evidence>
<dbReference type="InterPro" id="IPR002108">
    <property type="entry name" value="ADF-H"/>
</dbReference>
<proteinExistence type="inferred from homology"/>
<protein>
    <recommendedName>
        <fullName evidence="5">ADF-H domain-containing protein</fullName>
    </recommendedName>
</protein>
<comment type="subcellular location">
    <subcellularLocation>
        <location evidence="1">Cytoplasm</location>
    </subcellularLocation>
</comment>
<dbReference type="AlphaFoldDB" id="A0A8J4PX75"/>
<dbReference type="PANTHER" id="PTHR11913">
    <property type="entry name" value="COFILIN-RELATED"/>
    <property type="match status" value="1"/>
</dbReference>
<gene>
    <name evidence="6" type="ORF">CYY_002196</name>
</gene>
<keyword evidence="3" id="KW-0963">Cytoplasm</keyword>
<dbReference type="GO" id="GO:0003779">
    <property type="term" value="F:actin binding"/>
    <property type="evidence" value="ECO:0007669"/>
    <property type="project" value="UniProtKB-KW"/>
</dbReference>
<feature type="domain" description="ADF-H" evidence="5">
    <location>
        <begin position="2"/>
        <end position="136"/>
    </location>
</feature>
<reference evidence="6" key="1">
    <citation type="submission" date="2020-01" db="EMBL/GenBank/DDBJ databases">
        <title>Development of genomics and gene disruption for Polysphondylium violaceum indicates a role for the polyketide synthase stlB in stalk morphogenesis.</title>
        <authorList>
            <person name="Narita B."/>
            <person name="Kawabe Y."/>
            <person name="Kin K."/>
            <person name="Saito T."/>
            <person name="Gibbs R."/>
            <person name="Kuspa A."/>
            <person name="Muzny D."/>
            <person name="Queller D."/>
            <person name="Richards S."/>
            <person name="Strassman J."/>
            <person name="Sucgang R."/>
            <person name="Worley K."/>
            <person name="Schaap P."/>
        </authorList>
    </citation>
    <scope>NUCLEOTIDE SEQUENCE</scope>
    <source>
        <strain evidence="6">QSvi11</strain>
    </source>
</reference>
<dbReference type="OrthoDB" id="25672at2759"/>
<organism evidence="6 7">
    <name type="scientific">Polysphondylium violaceum</name>
    <dbReference type="NCBI Taxonomy" id="133409"/>
    <lineage>
        <taxon>Eukaryota</taxon>
        <taxon>Amoebozoa</taxon>
        <taxon>Evosea</taxon>
        <taxon>Eumycetozoa</taxon>
        <taxon>Dictyostelia</taxon>
        <taxon>Dictyosteliales</taxon>
        <taxon>Dictyosteliaceae</taxon>
        <taxon>Polysphondylium</taxon>
    </lineage>
</organism>
<dbReference type="Proteomes" id="UP000695562">
    <property type="component" value="Unassembled WGS sequence"/>
</dbReference>
<sequence length="136" mass="15717">MSSGVTVNPQTIEVFNQLKLGKQCNCIFYKLNDDDSEIVIEKVLPNSTTFEQVVNELPPNDCRYVVYDYDYEIENEGKRNKIFFINWCPYSTPIKNKMIFTSSKESIRRPLVGIHAEIQSTDYSELSKDILNAKCC</sequence>
<comment type="caution">
    <text evidence="6">The sequence shown here is derived from an EMBL/GenBank/DDBJ whole genome shotgun (WGS) entry which is preliminary data.</text>
</comment>
<evidence type="ECO:0000256" key="4">
    <source>
        <dbReference type="ARBA" id="ARBA00023203"/>
    </source>
</evidence>
<dbReference type="InterPro" id="IPR017904">
    <property type="entry name" value="ADF/Cofilin"/>
</dbReference>
<dbReference type="Pfam" id="PF00241">
    <property type="entry name" value="Cofilin_ADF"/>
    <property type="match status" value="1"/>
</dbReference>